<evidence type="ECO:0000256" key="1">
    <source>
        <dbReference type="SAM" id="MobiDB-lite"/>
    </source>
</evidence>
<evidence type="ECO:0000313" key="2">
    <source>
        <dbReference type="EMBL" id="VEL09515.1"/>
    </source>
</evidence>
<proteinExistence type="predicted"/>
<dbReference type="OrthoDB" id="6254109at2759"/>
<organism evidence="2 3">
    <name type="scientific">Protopolystoma xenopodis</name>
    <dbReference type="NCBI Taxonomy" id="117903"/>
    <lineage>
        <taxon>Eukaryota</taxon>
        <taxon>Metazoa</taxon>
        <taxon>Spiralia</taxon>
        <taxon>Lophotrochozoa</taxon>
        <taxon>Platyhelminthes</taxon>
        <taxon>Monogenea</taxon>
        <taxon>Polyopisthocotylea</taxon>
        <taxon>Polystomatidea</taxon>
        <taxon>Polystomatidae</taxon>
        <taxon>Protopolystoma</taxon>
    </lineage>
</organism>
<dbReference type="AlphaFoldDB" id="A0A3S5FC08"/>
<name>A0A3S5FC08_9PLAT</name>
<keyword evidence="3" id="KW-1185">Reference proteome</keyword>
<feature type="region of interest" description="Disordered" evidence="1">
    <location>
        <begin position="424"/>
        <end position="447"/>
    </location>
</feature>
<feature type="region of interest" description="Disordered" evidence="1">
    <location>
        <begin position="322"/>
        <end position="347"/>
    </location>
</feature>
<gene>
    <name evidence="2" type="ORF">PXEA_LOCUS2955</name>
</gene>
<reference evidence="2" key="1">
    <citation type="submission" date="2018-11" db="EMBL/GenBank/DDBJ databases">
        <authorList>
            <consortium name="Pathogen Informatics"/>
        </authorList>
    </citation>
    <scope>NUCLEOTIDE SEQUENCE</scope>
</reference>
<dbReference type="Proteomes" id="UP000784294">
    <property type="component" value="Unassembled WGS sequence"/>
</dbReference>
<comment type="caution">
    <text evidence="2">The sequence shown here is derived from an EMBL/GenBank/DDBJ whole genome shotgun (WGS) entry which is preliminary data.</text>
</comment>
<accession>A0A3S5FC08</accession>
<protein>
    <submittedName>
        <fullName evidence="2">Uncharacterized protein</fullName>
    </submittedName>
</protein>
<sequence>MHLTTNSNNSSSGMVNSRALLKSFLYGFHTTSTSFYSPLKLPSLNSGVLCRVIETLPSFLTEACRLHINSTLLPLNQETGGFYSGLIGQPTPPIPLNLVSSSQTQHHPEFVPKVVQQIKAHQVPLGPLAIMSGPPNSLPSLFTGFSVASRLVSESSFPLSPISADSSHCLFRPPIVSTSAVKTSLVATARRNDDLKQTISLSATDIDSDLELTGEEDGFEFDDEAQLDDIYAYSDSLLRPPKRQALGTKGYFSCRSPLTLTSENNTKDPNLDFLDETQFSQLFARVDFLLGTRQTPFRDAVSSSSSIASTLLPVSHSSQAIHQQTLSPQVSTKSQSRSSPPPYHSIEQAMSSFPVAPALASNSVEDFRFFSSLTRLTSSLSTDLNNLESSMDTLYYKLQANRIELSKAQERLGYVWGLRDELDNSSGVNSPVDEDSSTGSHSSSLPLIDHPGSVLSLTSTCISSESTPISSDEAADSLSGTFIQQRRLSPLGRSMTAEEDRFCASFSKCCGLSLEPSLRRPVCHEARHQLNPLIDPTSASFMDKGQVDILCFCGLSCRNSGCSQKKVDEYMPDELISSFDHIKDNVENDLSVDRPYPVSKPYFSI</sequence>
<evidence type="ECO:0000313" key="3">
    <source>
        <dbReference type="Proteomes" id="UP000784294"/>
    </source>
</evidence>
<feature type="compositionally biased region" description="Polar residues" evidence="1">
    <location>
        <begin position="322"/>
        <end position="338"/>
    </location>
</feature>
<dbReference type="EMBL" id="CAAALY010006526">
    <property type="protein sequence ID" value="VEL09515.1"/>
    <property type="molecule type" value="Genomic_DNA"/>
</dbReference>